<evidence type="ECO:0000313" key="4">
    <source>
        <dbReference type="Proteomes" id="UP001500738"/>
    </source>
</evidence>
<proteinExistence type="predicted"/>
<dbReference type="EMBL" id="BAAAFE010000004">
    <property type="protein sequence ID" value="GAA0862872.1"/>
    <property type="molecule type" value="Genomic_DNA"/>
</dbReference>
<gene>
    <name evidence="3" type="ORF">GCM10009115_11210</name>
</gene>
<feature type="compositionally biased region" description="Pro residues" evidence="1">
    <location>
        <begin position="68"/>
        <end position="102"/>
    </location>
</feature>
<name>A0ABN1M0W7_9SPHN</name>
<sequence>MAWLQENWIIAVVGLVVAVLLVWFLFGRKKAEEIETPIAPPAEPKKPLEAAKPEIIAAEPARFKPREPTPAPVAAPAPPPPAPEPVAETPPAPAAEPQPAPAPSADNLQLLKGVGPKMAALLNGLGVTRFQQIADWTDADVAAIDPQLGAFQGRIARDAIVDQAGYLARGDKAGFEAKYGALGGELQGG</sequence>
<evidence type="ECO:0000256" key="2">
    <source>
        <dbReference type="SAM" id="Phobius"/>
    </source>
</evidence>
<dbReference type="Gene3D" id="1.10.150.20">
    <property type="entry name" value="5' to 3' exonuclease, C-terminal subdomain"/>
    <property type="match status" value="1"/>
</dbReference>
<evidence type="ECO:0008006" key="5">
    <source>
        <dbReference type="Google" id="ProtNLM"/>
    </source>
</evidence>
<evidence type="ECO:0000256" key="1">
    <source>
        <dbReference type="SAM" id="MobiDB-lite"/>
    </source>
</evidence>
<organism evidence="3 4">
    <name type="scientific">Sphingopyxis soli</name>
    <dbReference type="NCBI Taxonomy" id="592051"/>
    <lineage>
        <taxon>Bacteria</taxon>
        <taxon>Pseudomonadati</taxon>
        <taxon>Pseudomonadota</taxon>
        <taxon>Alphaproteobacteria</taxon>
        <taxon>Sphingomonadales</taxon>
        <taxon>Sphingomonadaceae</taxon>
        <taxon>Sphingopyxis</taxon>
    </lineage>
</organism>
<protein>
    <recommendedName>
        <fullName evidence="5">LSU ribosomal protein L21p</fullName>
    </recommendedName>
</protein>
<evidence type="ECO:0000313" key="3">
    <source>
        <dbReference type="EMBL" id="GAA0862872.1"/>
    </source>
</evidence>
<dbReference type="Proteomes" id="UP001500738">
    <property type="component" value="Unassembled WGS sequence"/>
</dbReference>
<keyword evidence="2" id="KW-1133">Transmembrane helix</keyword>
<feature type="region of interest" description="Disordered" evidence="1">
    <location>
        <begin position="37"/>
        <end position="108"/>
    </location>
</feature>
<keyword evidence="4" id="KW-1185">Reference proteome</keyword>
<keyword evidence="2" id="KW-0812">Transmembrane</keyword>
<feature type="transmembrane region" description="Helical" evidence="2">
    <location>
        <begin position="6"/>
        <end position="26"/>
    </location>
</feature>
<feature type="compositionally biased region" description="Basic and acidic residues" evidence="1">
    <location>
        <begin position="43"/>
        <end position="52"/>
    </location>
</feature>
<accession>A0ABN1M0W7</accession>
<comment type="caution">
    <text evidence="3">The sequence shown here is derived from an EMBL/GenBank/DDBJ whole genome shotgun (WGS) entry which is preliminary data.</text>
</comment>
<dbReference type="RefSeq" id="WP_215353594.1">
    <property type="nucleotide sequence ID" value="NZ_BAAAFE010000004.1"/>
</dbReference>
<reference evidence="3 4" key="1">
    <citation type="journal article" date="2019" name="Int. J. Syst. Evol. Microbiol.">
        <title>The Global Catalogue of Microorganisms (GCM) 10K type strain sequencing project: providing services to taxonomists for standard genome sequencing and annotation.</title>
        <authorList>
            <consortium name="The Broad Institute Genomics Platform"/>
            <consortium name="The Broad Institute Genome Sequencing Center for Infectious Disease"/>
            <person name="Wu L."/>
            <person name="Ma J."/>
        </authorList>
    </citation>
    <scope>NUCLEOTIDE SEQUENCE [LARGE SCALE GENOMIC DNA]</scope>
    <source>
        <strain evidence="3 4">JCM 15910</strain>
    </source>
</reference>
<keyword evidence="2" id="KW-0472">Membrane</keyword>